<sequence length="212" mass="22802">MATTSNFNPFAAEALANQAKKPNDDLLDLFNTPAQPPAQPQMDATNPFAQFSAPNSSSQAPTNVYPSVGADIGVSDANPFLTGVQQQEPPPPASMWKPEVDPNTAPVGVPETEEIALISEGYDFQLVLTEAILIEHISRRPVQWGGPQQQGQPQVSMPLPVTVPAVAHPQLQSYGAPTQYTTPFGQYTPQVYGGHLPQWQVQNPHGELTSLL</sequence>
<feature type="region of interest" description="Disordered" evidence="1">
    <location>
        <begin position="23"/>
        <end position="68"/>
    </location>
</feature>
<gene>
    <name evidence="2" type="ORF">ACOC_LOCUS7318</name>
</gene>
<dbReference type="AlphaFoldDB" id="A0A0R3PPX6"/>
<evidence type="ECO:0000313" key="4">
    <source>
        <dbReference type="WBParaSite" id="ACOC_0000731701-mRNA-1"/>
    </source>
</evidence>
<evidence type="ECO:0000313" key="2">
    <source>
        <dbReference type="EMBL" id="VDM58903.1"/>
    </source>
</evidence>
<dbReference type="WBParaSite" id="ACOC_0000731701-mRNA-1">
    <property type="protein sequence ID" value="ACOC_0000731701-mRNA-1"/>
    <property type="gene ID" value="ACOC_0000731701"/>
</dbReference>
<keyword evidence="3" id="KW-1185">Reference proteome</keyword>
<reference evidence="4" key="1">
    <citation type="submission" date="2017-02" db="UniProtKB">
        <authorList>
            <consortium name="WormBaseParasite"/>
        </authorList>
    </citation>
    <scope>IDENTIFICATION</scope>
</reference>
<name>A0A0R3PPX6_ANGCS</name>
<proteinExistence type="predicted"/>
<evidence type="ECO:0000313" key="3">
    <source>
        <dbReference type="Proteomes" id="UP000267027"/>
    </source>
</evidence>
<accession>A0A0R3PPX6</accession>
<feature type="compositionally biased region" description="Polar residues" evidence="1">
    <location>
        <begin position="42"/>
        <end position="65"/>
    </location>
</feature>
<dbReference type="OrthoDB" id="5868423at2759"/>
<protein>
    <submittedName>
        <fullName evidence="4">Clathrin assembly protein</fullName>
    </submittedName>
</protein>
<reference evidence="2 3" key="2">
    <citation type="submission" date="2018-11" db="EMBL/GenBank/DDBJ databases">
        <authorList>
            <consortium name="Pathogen Informatics"/>
        </authorList>
    </citation>
    <scope>NUCLEOTIDE SEQUENCE [LARGE SCALE GENOMIC DNA]</scope>
    <source>
        <strain evidence="2 3">Costa Rica</strain>
    </source>
</reference>
<organism evidence="4">
    <name type="scientific">Angiostrongylus costaricensis</name>
    <name type="common">Nematode worm</name>
    <dbReference type="NCBI Taxonomy" id="334426"/>
    <lineage>
        <taxon>Eukaryota</taxon>
        <taxon>Metazoa</taxon>
        <taxon>Ecdysozoa</taxon>
        <taxon>Nematoda</taxon>
        <taxon>Chromadorea</taxon>
        <taxon>Rhabditida</taxon>
        <taxon>Rhabditina</taxon>
        <taxon>Rhabditomorpha</taxon>
        <taxon>Strongyloidea</taxon>
        <taxon>Metastrongylidae</taxon>
        <taxon>Angiostrongylus</taxon>
    </lineage>
</organism>
<dbReference type="EMBL" id="UYYA01004026">
    <property type="protein sequence ID" value="VDM58903.1"/>
    <property type="molecule type" value="Genomic_DNA"/>
</dbReference>
<evidence type="ECO:0000256" key="1">
    <source>
        <dbReference type="SAM" id="MobiDB-lite"/>
    </source>
</evidence>
<dbReference type="Proteomes" id="UP000267027">
    <property type="component" value="Unassembled WGS sequence"/>
</dbReference>